<feature type="transmembrane region" description="Helical" evidence="2">
    <location>
        <begin position="95"/>
        <end position="117"/>
    </location>
</feature>
<keyword evidence="2" id="KW-0812">Transmembrane</keyword>
<dbReference type="Gramene" id="OMERI01G37900.1">
    <property type="protein sequence ID" value="OMERI01G37900.1"/>
    <property type="gene ID" value="OMERI01G37900"/>
</dbReference>
<evidence type="ECO:0000256" key="2">
    <source>
        <dbReference type="SAM" id="Phobius"/>
    </source>
</evidence>
<organism evidence="3">
    <name type="scientific">Oryza meridionalis</name>
    <dbReference type="NCBI Taxonomy" id="40149"/>
    <lineage>
        <taxon>Eukaryota</taxon>
        <taxon>Viridiplantae</taxon>
        <taxon>Streptophyta</taxon>
        <taxon>Embryophyta</taxon>
        <taxon>Tracheophyta</taxon>
        <taxon>Spermatophyta</taxon>
        <taxon>Magnoliopsida</taxon>
        <taxon>Liliopsida</taxon>
        <taxon>Poales</taxon>
        <taxon>Poaceae</taxon>
        <taxon>BOP clade</taxon>
        <taxon>Oryzoideae</taxon>
        <taxon>Oryzeae</taxon>
        <taxon>Oryzinae</taxon>
        <taxon>Oryza</taxon>
    </lineage>
</organism>
<keyword evidence="2" id="KW-1133">Transmembrane helix</keyword>
<dbReference type="HOGENOM" id="CLU_093635_0_0_1"/>
<protein>
    <submittedName>
        <fullName evidence="3">Uncharacterized protein</fullName>
    </submittedName>
</protein>
<sequence length="172" mass="18982">MADSSQQTHTKKKPDRVREQTEAQKKEHMWITREDHIFRLFLTNCSRSAITCAFFGAFVYPAAVGSRALGMALAAAQFVSVFARRCCSTGTPSRGGLDAGPVLAVAVHVVVVCLLYLDPGQNGVRAASLFTWTYVVVLSVLTRWVVHVDRRLSAADFVEFQGDTMYMLATMC</sequence>
<keyword evidence="4" id="KW-1185">Reference proteome</keyword>
<reference evidence="3" key="1">
    <citation type="submission" date="2015-04" db="UniProtKB">
        <authorList>
            <consortium name="EnsemblPlants"/>
        </authorList>
    </citation>
    <scope>IDENTIFICATION</scope>
</reference>
<reference evidence="3" key="2">
    <citation type="submission" date="2018-05" db="EMBL/GenBank/DDBJ databases">
        <title>OmerRS3 (Oryza meridionalis Reference Sequence Version 3).</title>
        <authorList>
            <person name="Zhang J."/>
            <person name="Kudrna D."/>
            <person name="Lee S."/>
            <person name="Talag J."/>
            <person name="Welchert J."/>
            <person name="Wing R.A."/>
        </authorList>
    </citation>
    <scope>NUCLEOTIDE SEQUENCE [LARGE SCALE GENOMIC DNA]</scope>
    <source>
        <strain evidence="3">cv. OR44</strain>
    </source>
</reference>
<proteinExistence type="predicted"/>
<feature type="region of interest" description="Disordered" evidence="1">
    <location>
        <begin position="1"/>
        <end position="25"/>
    </location>
</feature>
<evidence type="ECO:0000256" key="1">
    <source>
        <dbReference type="SAM" id="MobiDB-lite"/>
    </source>
</evidence>
<evidence type="ECO:0000313" key="3">
    <source>
        <dbReference type="EnsemblPlants" id="OMERI01G37900.1"/>
    </source>
</evidence>
<feature type="transmembrane region" description="Helical" evidence="2">
    <location>
        <begin position="129"/>
        <end position="146"/>
    </location>
</feature>
<dbReference type="EnsemblPlants" id="OMERI01G37900.1">
    <property type="protein sequence ID" value="OMERI01G37900.1"/>
    <property type="gene ID" value="OMERI01G37900"/>
</dbReference>
<evidence type="ECO:0000313" key="4">
    <source>
        <dbReference type="Proteomes" id="UP000008021"/>
    </source>
</evidence>
<accession>A0A0E0CBR6</accession>
<dbReference type="AlphaFoldDB" id="A0A0E0CBR6"/>
<keyword evidence="2" id="KW-0472">Membrane</keyword>
<feature type="compositionally biased region" description="Basic and acidic residues" evidence="1">
    <location>
        <begin position="16"/>
        <end position="25"/>
    </location>
</feature>
<dbReference type="Proteomes" id="UP000008021">
    <property type="component" value="Chromosome 1"/>
</dbReference>
<name>A0A0E0CBR6_9ORYZ</name>
<feature type="transmembrane region" description="Helical" evidence="2">
    <location>
        <begin position="64"/>
        <end position="83"/>
    </location>
</feature>